<dbReference type="PANTHER" id="PTHR45613:SF452">
    <property type="entry name" value="OS02G0582300 PROTEIN"/>
    <property type="match status" value="1"/>
</dbReference>
<feature type="repeat" description="PPR" evidence="2">
    <location>
        <begin position="247"/>
        <end position="284"/>
    </location>
</feature>
<organism evidence="3 4">
    <name type="scientific">Mikania micrantha</name>
    <name type="common">bitter vine</name>
    <dbReference type="NCBI Taxonomy" id="192012"/>
    <lineage>
        <taxon>Eukaryota</taxon>
        <taxon>Viridiplantae</taxon>
        <taxon>Streptophyta</taxon>
        <taxon>Embryophyta</taxon>
        <taxon>Tracheophyta</taxon>
        <taxon>Spermatophyta</taxon>
        <taxon>Magnoliopsida</taxon>
        <taxon>eudicotyledons</taxon>
        <taxon>Gunneridae</taxon>
        <taxon>Pentapetalae</taxon>
        <taxon>asterids</taxon>
        <taxon>campanulids</taxon>
        <taxon>Asterales</taxon>
        <taxon>Asteraceae</taxon>
        <taxon>Asteroideae</taxon>
        <taxon>Heliantheae alliance</taxon>
        <taxon>Eupatorieae</taxon>
        <taxon>Mikania</taxon>
    </lineage>
</organism>
<evidence type="ECO:0000313" key="3">
    <source>
        <dbReference type="EMBL" id="KAD6453844.1"/>
    </source>
</evidence>
<feature type="repeat" description="PPR" evidence="2">
    <location>
        <begin position="355"/>
        <end position="389"/>
    </location>
</feature>
<feature type="repeat" description="PPR" evidence="2">
    <location>
        <begin position="212"/>
        <end position="246"/>
    </location>
</feature>
<sequence>MIPFYRFRFSNRFLYIRLHSSSSDPLPLDIHSSSDLIRKQQWRALKFLTKSTNPNRFLQQLDDWNAPYDVVLQYFKWSEQEFHVSHSLEHYCKLFYLLANANRYDKIRSLLDNSFTINAISKYSCCSILRMLHVVCDNVCANSIIVDLLILAYVNNSNTDLGFEAFDRAGDYGLKLSVISCNQLINLLVKEEKFGRAEFVYREMIKRRIEVNLGTFNMVINGLCKAGRLHKAEDVFEDMQVRGILPSVVTYNTLIDGYCKKGGAGKMYKADALMKEMVKRKIFPNNITYNALIGGFCKVENVSAAMNLFKKMQVSGLKPDVVTYNSLINGLCCLGKPDEALALRDQMVDSGVEPSLVTFNVVMTGFSKKKMVDKCKEVFNDISKQGLVPNTYTYNILLNAYFQAGNLEDAAKLYKSMEGAVSPNVSTYNSLIAGYSREGDTKTVNRLVDNMKDRDLKADIVTYNILIGALCKKGESREAVKLLNEMSRGGDLLQHFLAVVFKKLDKENHGMTILS</sequence>
<dbReference type="PANTHER" id="PTHR45613">
    <property type="entry name" value="PENTATRICOPEPTIDE REPEAT-CONTAINING PROTEIN"/>
    <property type="match status" value="1"/>
</dbReference>
<dbReference type="Gene3D" id="1.25.40.10">
    <property type="entry name" value="Tetratricopeptide repeat domain"/>
    <property type="match status" value="3"/>
</dbReference>
<dbReference type="Proteomes" id="UP000326396">
    <property type="component" value="Linkage Group LG12"/>
</dbReference>
<keyword evidence="1" id="KW-0677">Repeat</keyword>
<accession>A0A5N6PGL3</accession>
<proteinExistence type="predicted"/>
<dbReference type="Pfam" id="PF13041">
    <property type="entry name" value="PPR_2"/>
    <property type="match status" value="4"/>
</dbReference>
<protein>
    <recommendedName>
        <fullName evidence="5">Pentacotripeptide-repeat region of PRORP domain-containing protein</fullName>
    </recommendedName>
</protein>
<feature type="repeat" description="PPR" evidence="2">
    <location>
        <begin position="285"/>
        <end position="319"/>
    </location>
</feature>
<evidence type="ECO:0000256" key="2">
    <source>
        <dbReference type="PROSITE-ProRule" id="PRU00708"/>
    </source>
</evidence>
<dbReference type="SUPFAM" id="SSF81901">
    <property type="entry name" value="HCP-like"/>
    <property type="match status" value="1"/>
</dbReference>
<feature type="repeat" description="PPR" evidence="2">
    <location>
        <begin position="390"/>
        <end position="420"/>
    </location>
</feature>
<dbReference type="EMBL" id="SZYD01000004">
    <property type="protein sequence ID" value="KAD6453844.1"/>
    <property type="molecule type" value="Genomic_DNA"/>
</dbReference>
<name>A0A5N6PGL3_9ASTR</name>
<feature type="repeat" description="PPR" evidence="2">
    <location>
        <begin position="177"/>
        <end position="211"/>
    </location>
</feature>
<comment type="caution">
    <text evidence="3">The sequence shown here is derived from an EMBL/GenBank/DDBJ whole genome shotgun (WGS) entry which is preliminary data.</text>
</comment>
<gene>
    <name evidence="3" type="ORF">E3N88_08550</name>
</gene>
<evidence type="ECO:0000313" key="4">
    <source>
        <dbReference type="Proteomes" id="UP000326396"/>
    </source>
</evidence>
<feature type="repeat" description="PPR" evidence="2">
    <location>
        <begin position="320"/>
        <end position="354"/>
    </location>
</feature>
<dbReference type="PROSITE" id="PS51375">
    <property type="entry name" value="PPR"/>
    <property type="match status" value="9"/>
</dbReference>
<feature type="repeat" description="PPR" evidence="2">
    <location>
        <begin position="459"/>
        <end position="493"/>
    </location>
</feature>
<reference evidence="3 4" key="1">
    <citation type="submission" date="2019-05" db="EMBL/GenBank/DDBJ databases">
        <title>Mikania micrantha, genome provides insights into the molecular mechanism of rapid growth.</title>
        <authorList>
            <person name="Liu B."/>
        </authorList>
    </citation>
    <scope>NUCLEOTIDE SEQUENCE [LARGE SCALE GENOMIC DNA]</scope>
    <source>
        <strain evidence="3">NLD-2019</strain>
        <tissue evidence="3">Leaf</tissue>
    </source>
</reference>
<dbReference type="Pfam" id="PF01535">
    <property type="entry name" value="PPR"/>
    <property type="match status" value="1"/>
</dbReference>
<dbReference type="OrthoDB" id="185373at2759"/>
<feature type="repeat" description="PPR" evidence="2">
    <location>
        <begin position="424"/>
        <end position="458"/>
    </location>
</feature>
<keyword evidence="4" id="KW-1185">Reference proteome</keyword>
<dbReference type="NCBIfam" id="TIGR00756">
    <property type="entry name" value="PPR"/>
    <property type="match status" value="9"/>
</dbReference>
<dbReference type="InterPro" id="IPR011990">
    <property type="entry name" value="TPR-like_helical_dom_sf"/>
</dbReference>
<dbReference type="AlphaFoldDB" id="A0A5N6PGL3"/>
<dbReference type="InterPro" id="IPR002885">
    <property type="entry name" value="PPR_rpt"/>
</dbReference>
<evidence type="ECO:0000256" key="1">
    <source>
        <dbReference type="ARBA" id="ARBA00022737"/>
    </source>
</evidence>
<evidence type="ECO:0008006" key="5">
    <source>
        <dbReference type="Google" id="ProtNLM"/>
    </source>
</evidence>